<evidence type="ECO:0000259" key="2">
    <source>
        <dbReference type="Pfam" id="PF00975"/>
    </source>
</evidence>
<accession>A0A157ZZY8</accession>
<organism evidence="3 4">
    <name type="scientific">Caballeronia catudaia</name>
    <dbReference type="NCBI Taxonomy" id="1777136"/>
    <lineage>
        <taxon>Bacteria</taxon>
        <taxon>Pseudomonadati</taxon>
        <taxon>Pseudomonadota</taxon>
        <taxon>Betaproteobacteria</taxon>
        <taxon>Burkholderiales</taxon>
        <taxon>Burkholderiaceae</taxon>
        <taxon>Caballeronia</taxon>
    </lineage>
</organism>
<dbReference type="PANTHER" id="PTHR11487">
    <property type="entry name" value="THIOESTERASE"/>
    <property type="match status" value="1"/>
</dbReference>
<evidence type="ECO:0000313" key="4">
    <source>
        <dbReference type="Proteomes" id="UP000054870"/>
    </source>
</evidence>
<comment type="similarity">
    <text evidence="1">Belongs to the thioesterase family.</text>
</comment>
<sequence>MREPDRCFRLIREASHSSLSPRLVIFPYSGAGAWSVHRWLDDFAPGIEICAMQRAGREDRIAESPRTSLSEVVEEAADALQHRLDRPYSLFGHSLGGFLAYQTAALLTERGLRPPDRLFISAISPNIVAEARAAARYAFARAMLARFGPHFAHSADADDEMAEFVQIASAAYESDLSLYFDSAADARWSVLDIPIVAFSATRDPSASAAAVREWRRSSKAGFTSIEIEGEHMYVETPGRSILTRTIARYMLSMPESET</sequence>
<dbReference type="InterPro" id="IPR001031">
    <property type="entry name" value="Thioesterase"/>
</dbReference>
<feature type="domain" description="Thioesterase" evidence="2">
    <location>
        <begin position="22"/>
        <end position="236"/>
    </location>
</feature>
<dbReference type="OrthoDB" id="8480037at2"/>
<dbReference type="EMBL" id="FCOF02000005">
    <property type="protein sequence ID" value="SAK51098.1"/>
    <property type="molecule type" value="Genomic_DNA"/>
</dbReference>
<dbReference type="RefSeq" id="WP_061123460.1">
    <property type="nucleotide sequence ID" value="NZ_FCOF02000005.1"/>
</dbReference>
<proteinExistence type="inferred from homology"/>
<dbReference type="AlphaFoldDB" id="A0A157ZZY8"/>
<dbReference type="Proteomes" id="UP000054870">
    <property type="component" value="Unassembled WGS sequence"/>
</dbReference>
<dbReference type="Pfam" id="PF00975">
    <property type="entry name" value="Thioesterase"/>
    <property type="match status" value="1"/>
</dbReference>
<evidence type="ECO:0000256" key="1">
    <source>
        <dbReference type="ARBA" id="ARBA00007169"/>
    </source>
</evidence>
<dbReference type="InterPro" id="IPR012223">
    <property type="entry name" value="TEII"/>
</dbReference>
<dbReference type="Gene3D" id="3.40.50.1820">
    <property type="entry name" value="alpha/beta hydrolase"/>
    <property type="match status" value="1"/>
</dbReference>
<comment type="caution">
    <text evidence="3">The sequence shown here is derived from an EMBL/GenBank/DDBJ whole genome shotgun (WGS) entry which is preliminary data.</text>
</comment>
<gene>
    <name evidence="3" type="ORF">AWB75_01508</name>
</gene>
<dbReference type="InterPro" id="IPR029058">
    <property type="entry name" value="AB_hydrolase_fold"/>
</dbReference>
<protein>
    <submittedName>
        <fullName evidence="3">Non-ribosomal peptide synthesis thioesterase</fullName>
    </submittedName>
</protein>
<dbReference type="SUPFAM" id="SSF53474">
    <property type="entry name" value="alpha/beta-Hydrolases"/>
    <property type="match status" value="1"/>
</dbReference>
<evidence type="ECO:0000313" key="3">
    <source>
        <dbReference type="EMBL" id="SAK51098.1"/>
    </source>
</evidence>
<keyword evidence="4" id="KW-1185">Reference proteome</keyword>
<dbReference type="PANTHER" id="PTHR11487:SF0">
    <property type="entry name" value="S-ACYL FATTY ACID SYNTHASE THIOESTERASE, MEDIUM CHAIN"/>
    <property type="match status" value="1"/>
</dbReference>
<dbReference type="GO" id="GO:0008610">
    <property type="term" value="P:lipid biosynthetic process"/>
    <property type="evidence" value="ECO:0007669"/>
    <property type="project" value="TreeGrafter"/>
</dbReference>
<name>A0A157ZZY8_9BURK</name>
<reference evidence="3" key="1">
    <citation type="submission" date="2016-01" db="EMBL/GenBank/DDBJ databases">
        <authorList>
            <person name="Peeters C."/>
        </authorList>
    </citation>
    <scope>NUCLEOTIDE SEQUENCE [LARGE SCALE GENOMIC DNA]</scope>
    <source>
        <strain evidence="3">LMG 29318</strain>
    </source>
</reference>